<evidence type="ECO:0000313" key="2">
    <source>
        <dbReference type="EMBL" id="SFP96736.1"/>
    </source>
</evidence>
<dbReference type="RefSeq" id="WP_092479087.1">
    <property type="nucleotide sequence ID" value="NZ_CP126128.1"/>
</dbReference>
<evidence type="ECO:0000256" key="1">
    <source>
        <dbReference type="SAM" id="MobiDB-lite"/>
    </source>
</evidence>
<keyword evidence="2" id="KW-0966">Cell projection</keyword>
<keyword evidence="3" id="KW-1185">Reference proteome</keyword>
<sequence>MNLRIDGTPSPANVQTKTTVNPKIDRTFSTFLTDAAAQADNTKEVKISRHAQKRLEERGLQLESNDMQTLESAFDELNQKGSRDSLIFFKDMALIASIDNRTIITAQKTSEMRTVTNIDSAIHI</sequence>
<dbReference type="STRING" id="82801.SAMN04488506_0092"/>
<feature type="region of interest" description="Disordered" evidence="1">
    <location>
        <begin position="1"/>
        <end position="20"/>
    </location>
</feature>
<keyword evidence="2" id="KW-0969">Cilium</keyword>
<accession>A0A1I5UQ24</accession>
<dbReference type="Proteomes" id="UP000199136">
    <property type="component" value="Unassembled WGS sequence"/>
</dbReference>
<protein>
    <submittedName>
        <fullName evidence="2">Flagellar operon protein</fullName>
    </submittedName>
</protein>
<evidence type="ECO:0000313" key="3">
    <source>
        <dbReference type="Proteomes" id="UP000199136"/>
    </source>
</evidence>
<dbReference type="AlphaFoldDB" id="A0A1I5UQ24"/>
<dbReference type="EMBL" id="FOXW01000001">
    <property type="protein sequence ID" value="SFP96736.1"/>
    <property type="molecule type" value="Genomic_DNA"/>
</dbReference>
<reference evidence="2 3" key="1">
    <citation type="submission" date="2016-10" db="EMBL/GenBank/DDBJ databases">
        <authorList>
            <person name="de Groot N.N."/>
        </authorList>
    </citation>
    <scope>NUCLEOTIDE SEQUENCE [LARGE SCALE GENOMIC DNA]</scope>
    <source>
        <strain evidence="2 3">DSM 20581</strain>
    </source>
</reference>
<proteinExistence type="predicted"/>
<gene>
    <name evidence="2" type="ORF">SAMN04488506_0092</name>
</gene>
<keyword evidence="2" id="KW-0282">Flagellum</keyword>
<dbReference type="OrthoDB" id="165650at2"/>
<feature type="compositionally biased region" description="Polar residues" evidence="1">
    <location>
        <begin position="10"/>
        <end position="20"/>
    </location>
</feature>
<name>A0A1I5UQ24_9LACT</name>
<organism evidence="2 3">
    <name type="scientific">Desemzia incerta</name>
    <dbReference type="NCBI Taxonomy" id="82801"/>
    <lineage>
        <taxon>Bacteria</taxon>
        <taxon>Bacillati</taxon>
        <taxon>Bacillota</taxon>
        <taxon>Bacilli</taxon>
        <taxon>Lactobacillales</taxon>
        <taxon>Carnobacteriaceae</taxon>
        <taxon>Desemzia</taxon>
    </lineage>
</organism>